<gene>
    <name evidence="3" type="ORF">ACFS6H_14655</name>
</gene>
<evidence type="ECO:0000256" key="1">
    <source>
        <dbReference type="SAM" id="SignalP"/>
    </source>
</evidence>
<dbReference type="EMBL" id="JBHUOZ010000003">
    <property type="protein sequence ID" value="MFD2920962.1"/>
    <property type="molecule type" value="Genomic_DNA"/>
</dbReference>
<feature type="chain" id="PRO_5046008962" evidence="1">
    <location>
        <begin position="23"/>
        <end position="215"/>
    </location>
</feature>
<protein>
    <submittedName>
        <fullName evidence="3">Porin family protein</fullName>
    </submittedName>
</protein>
<dbReference type="Proteomes" id="UP001597511">
    <property type="component" value="Unassembled WGS sequence"/>
</dbReference>
<organism evidence="3 4">
    <name type="scientific">Terrimonas rubra</name>
    <dbReference type="NCBI Taxonomy" id="1035890"/>
    <lineage>
        <taxon>Bacteria</taxon>
        <taxon>Pseudomonadati</taxon>
        <taxon>Bacteroidota</taxon>
        <taxon>Chitinophagia</taxon>
        <taxon>Chitinophagales</taxon>
        <taxon>Chitinophagaceae</taxon>
        <taxon>Terrimonas</taxon>
    </lineage>
</organism>
<feature type="domain" description="Outer membrane protein beta-barrel" evidence="2">
    <location>
        <begin position="22"/>
        <end position="189"/>
    </location>
</feature>
<proteinExistence type="predicted"/>
<dbReference type="Pfam" id="PF13568">
    <property type="entry name" value="OMP_b-brl_2"/>
    <property type="match status" value="1"/>
</dbReference>
<sequence>MKTIKISFLLALVTMVATSVQAQVSFGIRGGVNFSNINGKDASDDKLENKLIPGFNAGVNVEIPVADEFFVQPGLLFTTKGAKAKEGDGKTTLGYIELPINFLYKPELGTGKLLLGVGPYVAYGVTGKVSDGDNSKSIKFKKEITVLEAATNGGIYSKPFDAGANVLVGYEFSNKLSAQLNAGLGLVDIRTEVEGVSSKANYKNTTFGVSIGYRF</sequence>
<reference evidence="4" key="1">
    <citation type="journal article" date="2019" name="Int. J. Syst. Evol. Microbiol.">
        <title>The Global Catalogue of Microorganisms (GCM) 10K type strain sequencing project: providing services to taxonomists for standard genome sequencing and annotation.</title>
        <authorList>
            <consortium name="The Broad Institute Genomics Platform"/>
            <consortium name="The Broad Institute Genome Sequencing Center for Infectious Disease"/>
            <person name="Wu L."/>
            <person name="Ma J."/>
        </authorList>
    </citation>
    <scope>NUCLEOTIDE SEQUENCE [LARGE SCALE GENOMIC DNA]</scope>
    <source>
        <strain evidence="4">KCTC 23299</strain>
    </source>
</reference>
<dbReference type="RefSeq" id="WP_386100336.1">
    <property type="nucleotide sequence ID" value="NZ_JBHUOZ010000003.1"/>
</dbReference>
<name>A0ABW6A6S6_9BACT</name>
<dbReference type="InterPro" id="IPR025665">
    <property type="entry name" value="Beta-barrel_OMP_2"/>
</dbReference>
<evidence type="ECO:0000313" key="4">
    <source>
        <dbReference type="Proteomes" id="UP001597511"/>
    </source>
</evidence>
<accession>A0ABW6A6S6</accession>
<comment type="caution">
    <text evidence="3">The sequence shown here is derived from an EMBL/GenBank/DDBJ whole genome shotgun (WGS) entry which is preliminary data.</text>
</comment>
<feature type="signal peptide" evidence="1">
    <location>
        <begin position="1"/>
        <end position="22"/>
    </location>
</feature>
<keyword evidence="4" id="KW-1185">Reference proteome</keyword>
<keyword evidence="1" id="KW-0732">Signal</keyword>
<evidence type="ECO:0000313" key="3">
    <source>
        <dbReference type="EMBL" id="MFD2920962.1"/>
    </source>
</evidence>
<evidence type="ECO:0000259" key="2">
    <source>
        <dbReference type="Pfam" id="PF13568"/>
    </source>
</evidence>